<dbReference type="Pfam" id="PF23307">
    <property type="entry name" value="SAM_KIDINS220"/>
    <property type="match status" value="1"/>
</dbReference>
<feature type="domain" description="Kinase D-interacting substrate of 220 kDa-like SAM" evidence="2">
    <location>
        <begin position="314"/>
        <end position="384"/>
    </location>
</feature>
<evidence type="ECO:0000313" key="3">
    <source>
        <dbReference type="EMBL" id="KAJ6647022.1"/>
    </source>
</evidence>
<dbReference type="InterPro" id="IPR052771">
    <property type="entry name" value="Neurotrophin_sig_adaptor"/>
</dbReference>
<evidence type="ECO:0000256" key="1">
    <source>
        <dbReference type="SAM" id="MobiDB-lite"/>
    </source>
</evidence>
<dbReference type="PANTHER" id="PTHR24116">
    <property type="entry name" value="KINASE D-INTERACTING SUBSTRATE OF 220 KDA"/>
    <property type="match status" value="1"/>
</dbReference>
<dbReference type="EMBL" id="WJQU01000001">
    <property type="protein sequence ID" value="KAJ6647022.1"/>
    <property type="molecule type" value="Genomic_DNA"/>
</dbReference>
<feature type="region of interest" description="Disordered" evidence="1">
    <location>
        <begin position="219"/>
        <end position="271"/>
    </location>
</feature>
<dbReference type="GO" id="GO:0030165">
    <property type="term" value="F:PDZ domain binding"/>
    <property type="evidence" value="ECO:0007669"/>
    <property type="project" value="TreeGrafter"/>
</dbReference>
<feature type="region of interest" description="Disordered" evidence="1">
    <location>
        <begin position="398"/>
        <end position="419"/>
    </location>
</feature>
<sequence>MSKLLGLASTLMSIKDVALSTLAQFDMSKVENMLLNAQERTTSSGAVAQDQLELHVNKTQGMQPRETLATLAALIQQHFGLNINDADDGTLAALADLVQEQYGLNINDAGGMQLNETLAILADIMQKYFGLDINHALGMQPDTNRDQGTLAALVTEHIESLENTPSTSDPAPNMNNGALNQQNLNDEDHYEVDPDADDAEPYSESEEYYQDYDPDQLYTDSEEEDSEAIHTSSHENYKNDPRVGPSTNITSVTTAGPTQDENQPLMGEMSGVCNSTLGIENLNLSSKSADSGDADDSYLMHQFASIFPSDFLSIQLIKLSIKEVQEMLGQVHYFKEILGHLCQTVESHGFDGITLSFTNLDEVKESLNLDYGYWELFQMLILESGEYYQHPEQLYSDSEEEDSEVIHTSSQENNQPTAGNLQSYSTHCWQLAISDFLSIKLIKLSPKEVQEMLGQVHYFKEILGMQPDTNRDQGTLAALVTEHIECLENTPSTSGPAPNMNNGALNQQNLNDEDHYEVDPDADDAEPYSESEEYYQDYDPEQLYSDSEEEDSESTHCWQLAIKSIAKVFFGKSKNDPRVDATTNTTSVTTAGPTQGVCNSTLGMGIENRNLSSKSADSGDDSYLMHRFATIFPSDFLSIKLIKLSPKEVQEMLGQVHYFKEILGHLCQIVEMYRLDGITLSFTNLEVLKELEIKEFDKTFLTFLNETVFCHCILDISN</sequence>
<feature type="region of interest" description="Disordered" evidence="1">
    <location>
        <begin position="160"/>
        <end position="181"/>
    </location>
</feature>
<evidence type="ECO:0000313" key="4">
    <source>
        <dbReference type="Proteomes" id="UP001151699"/>
    </source>
</evidence>
<dbReference type="GO" id="GO:0019887">
    <property type="term" value="F:protein kinase regulator activity"/>
    <property type="evidence" value="ECO:0007669"/>
    <property type="project" value="TreeGrafter"/>
</dbReference>
<dbReference type="Proteomes" id="UP001151699">
    <property type="component" value="Chromosome A"/>
</dbReference>
<feature type="compositionally biased region" description="Polar residues" evidence="1">
    <location>
        <begin position="489"/>
        <end position="507"/>
    </location>
</feature>
<dbReference type="InterPro" id="IPR057092">
    <property type="entry name" value="SAM_KIDINS220"/>
</dbReference>
<dbReference type="AlphaFoldDB" id="A0A9Q0NBP0"/>
<dbReference type="PANTHER" id="PTHR24116:SF0">
    <property type="entry name" value="KINASE D-INTERACTING SUBSTRATE OF 220 KDA"/>
    <property type="match status" value="1"/>
</dbReference>
<organism evidence="3 4">
    <name type="scientific">Pseudolycoriella hygida</name>
    <dbReference type="NCBI Taxonomy" id="35572"/>
    <lineage>
        <taxon>Eukaryota</taxon>
        <taxon>Metazoa</taxon>
        <taxon>Ecdysozoa</taxon>
        <taxon>Arthropoda</taxon>
        <taxon>Hexapoda</taxon>
        <taxon>Insecta</taxon>
        <taxon>Pterygota</taxon>
        <taxon>Neoptera</taxon>
        <taxon>Endopterygota</taxon>
        <taxon>Diptera</taxon>
        <taxon>Nematocera</taxon>
        <taxon>Sciaroidea</taxon>
        <taxon>Sciaridae</taxon>
        <taxon>Pseudolycoriella</taxon>
    </lineage>
</organism>
<feature type="region of interest" description="Disordered" evidence="1">
    <location>
        <begin position="488"/>
        <end position="507"/>
    </location>
</feature>
<comment type="caution">
    <text evidence="3">The sequence shown here is derived from an EMBL/GenBank/DDBJ whole genome shotgun (WGS) entry which is preliminary data.</text>
</comment>
<name>A0A9Q0NBP0_9DIPT</name>
<feature type="compositionally biased region" description="Polar residues" evidence="1">
    <location>
        <begin position="245"/>
        <end position="262"/>
    </location>
</feature>
<feature type="compositionally biased region" description="Polar residues" evidence="1">
    <location>
        <begin position="161"/>
        <end position="181"/>
    </location>
</feature>
<feature type="non-terminal residue" evidence="3">
    <location>
        <position position="1"/>
    </location>
</feature>
<keyword evidence="4" id="KW-1185">Reference proteome</keyword>
<reference evidence="3" key="1">
    <citation type="submission" date="2022-07" db="EMBL/GenBank/DDBJ databases">
        <authorList>
            <person name="Trinca V."/>
            <person name="Uliana J.V.C."/>
            <person name="Torres T.T."/>
            <person name="Ward R.J."/>
            <person name="Monesi N."/>
        </authorList>
    </citation>
    <scope>NUCLEOTIDE SEQUENCE</scope>
    <source>
        <strain evidence="3">HSMRA1968</strain>
        <tissue evidence="3">Whole embryos</tissue>
    </source>
</reference>
<proteinExistence type="predicted"/>
<accession>A0A9Q0NBP0</accession>
<feature type="compositionally biased region" description="Polar residues" evidence="1">
    <location>
        <begin position="406"/>
        <end position="419"/>
    </location>
</feature>
<evidence type="ECO:0000259" key="2">
    <source>
        <dbReference type="Pfam" id="PF23307"/>
    </source>
</evidence>
<feature type="compositionally biased region" description="Basic and acidic residues" evidence="1">
    <location>
        <begin position="232"/>
        <end position="241"/>
    </location>
</feature>
<gene>
    <name evidence="3" type="ORF">Bhyg_02240</name>
</gene>
<protein>
    <recommendedName>
        <fullName evidence="2">Kinase D-interacting substrate of 220 kDa-like SAM domain-containing protein</fullName>
    </recommendedName>
</protein>